<dbReference type="PANTHER" id="PTHR43226">
    <property type="entry name" value="XAA-PRO AMINOPEPTIDASE 3"/>
    <property type="match status" value="1"/>
</dbReference>
<dbReference type="Pfam" id="PF00557">
    <property type="entry name" value="Peptidase_M24"/>
    <property type="match status" value="1"/>
</dbReference>
<evidence type="ECO:0000256" key="2">
    <source>
        <dbReference type="ARBA" id="ARBA00008766"/>
    </source>
</evidence>
<evidence type="ECO:0000256" key="3">
    <source>
        <dbReference type="ARBA" id="ARBA00022723"/>
    </source>
</evidence>
<keyword evidence="3" id="KW-0479">Metal-binding</keyword>
<dbReference type="Proteomes" id="UP001158576">
    <property type="component" value="Chromosome PAR"/>
</dbReference>
<reference evidence="7 8" key="1">
    <citation type="submission" date="2021-04" db="EMBL/GenBank/DDBJ databases">
        <authorList>
            <person name="Bliznina A."/>
        </authorList>
    </citation>
    <scope>NUCLEOTIDE SEQUENCE [LARGE SCALE GENOMIC DNA]</scope>
</reference>
<gene>
    <name evidence="7" type="ORF">OKIOD_LOCUS4757</name>
</gene>
<keyword evidence="4" id="KW-0378">Hydrolase</keyword>
<evidence type="ECO:0000259" key="6">
    <source>
        <dbReference type="SMART" id="SM01011"/>
    </source>
</evidence>
<dbReference type="SUPFAM" id="SSF53092">
    <property type="entry name" value="Creatinase/prolidase N-terminal domain"/>
    <property type="match status" value="1"/>
</dbReference>
<sequence>MAKDFFKNRRKRVISRMLEKESSELKPLAEMEGQERSEFVMILPSASDKLMSTGTYYPFVQDSNFHYLTGFVEADAILLVSTVKGLPFPQHKATLYVSERDELMANEMVTGFRAGTELAKKLTGVDETKDIETFAEDMKQFAKSNFKIWGDVQPGRIGNMSLHSRHIHDGIITAVQNEAEIFPLSPLIQQIRADKTPEEVDIIGKAAGISAEGLLDVMIASRQHRCENYLSSLFEFGCRSRGAEKVFSTSTVVAGGERAIMPHYDQNFGQVEDGALVIASASPRVSGYTARISRTWPNHKKIKVSLDQLWTYMIVTFSQRLFDLGFFKNQKLSREQTFGVIARSLSKQFIGHHIGLDLQDQILENTRDRLRAGHVLNIMPGLHIPADPIFPEKYHNIGVRIEDTVALTKDGAKVLTDLVPREIHEIEGVLGLEI</sequence>
<protein>
    <submittedName>
        <fullName evidence="7">Oidioi.mRNA.OKI2018_I69.PAR.g13199.t1.cds</fullName>
    </submittedName>
</protein>
<dbReference type="EMBL" id="OU015568">
    <property type="protein sequence ID" value="CAG5091689.1"/>
    <property type="molecule type" value="Genomic_DNA"/>
</dbReference>
<dbReference type="InterPro" id="IPR029149">
    <property type="entry name" value="Creatin/AminoP/Spt16_N"/>
</dbReference>
<comment type="similarity">
    <text evidence="2">Belongs to the peptidase M24B family.</text>
</comment>
<dbReference type="InterPro" id="IPR036005">
    <property type="entry name" value="Creatinase/aminopeptidase-like"/>
</dbReference>
<evidence type="ECO:0000256" key="5">
    <source>
        <dbReference type="ARBA" id="ARBA00023211"/>
    </source>
</evidence>
<feature type="domain" description="Aminopeptidase P N-terminal" evidence="6">
    <location>
        <begin position="1"/>
        <end position="159"/>
    </location>
</feature>
<dbReference type="PANTHER" id="PTHR43226:SF4">
    <property type="entry name" value="XAA-PRO AMINOPEPTIDASE 3"/>
    <property type="match status" value="1"/>
</dbReference>
<dbReference type="InterPro" id="IPR000994">
    <property type="entry name" value="Pept_M24"/>
</dbReference>
<name>A0ABN7S9S4_OIKDI</name>
<keyword evidence="5" id="KW-0464">Manganese</keyword>
<dbReference type="Gene3D" id="3.90.230.10">
    <property type="entry name" value="Creatinase/methionine aminopeptidase superfamily"/>
    <property type="match status" value="1"/>
</dbReference>
<accession>A0ABN7S9S4</accession>
<evidence type="ECO:0000313" key="7">
    <source>
        <dbReference type="EMBL" id="CAG5091689.1"/>
    </source>
</evidence>
<evidence type="ECO:0000256" key="1">
    <source>
        <dbReference type="ARBA" id="ARBA00001936"/>
    </source>
</evidence>
<dbReference type="Gene3D" id="3.40.350.10">
    <property type="entry name" value="Creatinase/prolidase N-terminal domain"/>
    <property type="match status" value="1"/>
</dbReference>
<dbReference type="InterPro" id="IPR052433">
    <property type="entry name" value="X-Pro_dipept-like"/>
</dbReference>
<evidence type="ECO:0000256" key="4">
    <source>
        <dbReference type="ARBA" id="ARBA00022801"/>
    </source>
</evidence>
<comment type="cofactor">
    <cofactor evidence="1">
        <name>Mn(2+)</name>
        <dbReference type="ChEBI" id="CHEBI:29035"/>
    </cofactor>
</comment>
<evidence type="ECO:0000313" key="8">
    <source>
        <dbReference type="Proteomes" id="UP001158576"/>
    </source>
</evidence>
<dbReference type="SUPFAM" id="SSF55920">
    <property type="entry name" value="Creatinase/aminopeptidase"/>
    <property type="match status" value="1"/>
</dbReference>
<proteinExistence type="inferred from homology"/>
<dbReference type="SMART" id="SM01011">
    <property type="entry name" value="AMP_N"/>
    <property type="match status" value="1"/>
</dbReference>
<dbReference type="Pfam" id="PF05195">
    <property type="entry name" value="AMP_N"/>
    <property type="match status" value="1"/>
</dbReference>
<dbReference type="InterPro" id="IPR007865">
    <property type="entry name" value="Aminopep_P_N"/>
</dbReference>
<organism evidence="7 8">
    <name type="scientific">Oikopleura dioica</name>
    <name type="common">Tunicate</name>
    <dbReference type="NCBI Taxonomy" id="34765"/>
    <lineage>
        <taxon>Eukaryota</taxon>
        <taxon>Metazoa</taxon>
        <taxon>Chordata</taxon>
        <taxon>Tunicata</taxon>
        <taxon>Appendicularia</taxon>
        <taxon>Copelata</taxon>
        <taxon>Oikopleuridae</taxon>
        <taxon>Oikopleura</taxon>
    </lineage>
</organism>
<keyword evidence="8" id="KW-1185">Reference proteome</keyword>